<name>A0ABX1R530_9ALTE</name>
<sequence>MSIPFLRESTRFTHRGTRCEVLNIFRSENELRYREIHDEGENYSYSTNLISLAEFARKMDDGDIHLETSIKENFSRYLTAEQTAQITYREMYVLRAIKESPSAPTRPIAVDEAIKIVSEKVNDSTPPCRSTVQGWIKRYRDSGYNKLSLIDGNFSTNCRNRQLPEVEEAFQDCIANYYLQNAPQPIEQIYQRFREMCETIKVENTGDPKYNFKIPSKGTFRNRIKAFTDEEMLVAKYGKAKAKQKIRDKLKKFRVSKILERCEMDGLHIHIGIVDENDTTVFLGSIVLMYVMDVYSRTILGYSLHLTKKKSETADLILACLKHTLAIDRDKRWPIVNKISLLVTDASAPATGDQCSTFILENDISLLITKVGQPQEKPFIESLNATVRRMFLRFLPGYLGREKFRGNSIKLGENVEKQASMTLDGFIREFEHFVHEIYHKNPHSGLNGRAPIDVWNEEFNKQPLAVREQVKFPQATSMHGVRAERNFQKKEDGFYVDGRWYRDAKLHKWLVSNSKSNSGYAETEVLKKITILYSQIDVRTITVIHPKTLEPRKVQLSDLETLNHPDDTPLQREIYLRLIEQPYQNLPKANKRFYEPSLNIAETANKINKNRKTLDNEKKQKASEKRVQDAEHHNVDSSEYAEEMEKLKKKNTPENIVIHPNSQSADNDPNESEEWEDDIELNDIGNCEE</sequence>
<dbReference type="InterPro" id="IPR001584">
    <property type="entry name" value="Integrase_cat-core"/>
</dbReference>
<dbReference type="EMBL" id="JAATNW010000007">
    <property type="protein sequence ID" value="NMH61001.1"/>
    <property type="molecule type" value="Genomic_DNA"/>
</dbReference>
<feature type="compositionally biased region" description="Basic and acidic residues" evidence="1">
    <location>
        <begin position="612"/>
        <end position="636"/>
    </location>
</feature>
<keyword evidence="4" id="KW-1185">Reference proteome</keyword>
<dbReference type="RefSeq" id="WP_169211564.1">
    <property type="nucleotide sequence ID" value="NZ_JAATNW010000007.1"/>
</dbReference>
<evidence type="ECO:0000259" key="2">
    <source>
        <dbReference type="PROSITE" id="PS50994"/>
    </source>
</evidence>
<dbReference type="Gene3D" id="3.30.420.10">
    <property type="entry name" value="Ribonuclease H-like superfamily/Ribonuclease H"/>
    <property type="match status" value="1"/>
</dbReference>
<dbReference type="SUPFAM" id="SSF53098">
    <property type="entry name" value="Ribonuclease H-like"/>
    <property type="match status" value="1"/>
</dbReference>
<feature type="compositionally biased region" description="Acidic residues" evidence="1">
    <location>
        <begin position="668"/>
        <end position="689"/>
    </location>
</feature>
<gene>
    <name evidence="3" type="ORF">HCJ96_13275</name>
</gene>
<proteinExistence type="predicted"/>
<dbReference type="InterPro" id="IPR036397">
    <property type="entry name" value="RNaseH_sf"/>
</dbReference>
<evidence type="ECO:0000313" key="4">
    <source>
        <dbReference type="Proteomes" id="UP000709336"/>
    </source>
</evidence>
<protein>
    <submittedName>
        <fullName evidence="3">Transposase family protein</fullName>
    </submittedName>
</protein>
<dbReference type="InterPro" id="IPR012337">
    <property type="entry name" value="RNaseH-like_sf"/>
</dbReference>
<feature type="domain" description="Integrase catalytic" evidence="2">
    <location>
        <begin position="253"/>
        <end position="450"/>
    </location>
</feature>
<evidence type="ECO:0000313" key="3">
    <source>
        <dbReference type="EMBL" id="NMH61001.1"/>
    </source>
</evidence>
<dbReference type="PROSITE" id="PS50994">
    <property type="entry name" value="INTEGRASE"/>
    <property type="match status" value="1"/>
</dbReference>
<evidence type="ECO:0000256" key="1">
    <source>
        <dbReference type="SAM" id="MobiDB-lite"/>
    </source>
</evidence>
<feature type="region of interest" description="Disordered" evidence="1">
    <location>
        <begin position="609"/>
        <end position="689"/>
    </location>
</feature>
<reference evidence="3 4" key="1">
    <citation type="submission" date="2020-03" db="EMBL/GenBank/DDBJ databases">
        <title>Alteromonas ponticola sp. nov., isolated from seawater.</title>
        <authorList>
            <person name="Yoon J.-H."/>
            <person name="Kim Y.-O."/>
        </authorList>
    </citation>
    <scope>NUCLEOTIDE SEQUENCE [LARGE SCALE GENOMIC DNA]</scope>
    <source>
        <strain evidence="3 4">MYP5</strain>
    </source>
</reference>
<organism evidence="3 4">
    <name type="scientific">Alteromonas ponticola</name>
    <dbReference type="NCBI Taxonomy" id="2720613"/>
    <lineage>
        <taxon>Bacteria</taxon>
        <taxon>Pseudomonadati</taxon>
        <taxon>Pseudomonadota</taxon>
        <taxon>Gammaproteobacteria</taxon>
        <taxon>Alteromonadales</taxon>
        <taxon>Alteromonadaceae</taxon>
        <taxon>Alteromonas/Salinimonas group</taxon>
        <taxon>Alteromonas</taxon>
    </lineage>
</organism>
<accession>A0ABX1R530</accession>
<comment type="caution">
    <text evidence="3">The sequence shown here is derived from an EMBL/GenBank/DDBJ whole genome shotgun (WGS) entry which is preliminary data.</text>
</comment>
<dbReference type="Proteomes" id="UP000709336">
    <property type="component" value="Unassembled WGS sequence"/>
</dbReference>